<name>A0A9W6WFQ8_9STRA</name>
<evidence type="ECO:0000313" key="2">
    <source>
        <dbReference type="EMBL" id="GMF10852.1"/>
    </source>
</evidence>
<comment type="caution">
    <text evidence="2">The sequence shown here is derived from an EMBL/GenBank/DDBJ whole genome shotgun (WGS) entry which is preliminary data.</text>
</comment>
<gene>
    <name evidence="2" type="ORF">Plil01_000161600</name>
</gene>
<dbReference type="Gene3D" id="3.30.1520.10">
    <property type="entry name" value="Phox-like domain"/>
    <property type="match status" value="1"/>
</dbReference>
<dbReference type="GO" id="GO:0035091">
    <property type="term" value="F:phosphatidylinositol binding"/>
    <property type="evidence" value="ECO:0007669"/>
    <property type="project" value="InterPro"/>
</dbReference>
<feature type="region of interest" description="Disordered" evidence="1">
    <location>
        <begin position="304"/>
        <end position="531"/>
    </location>
</feature>
<dbReference type="SUPFAM" id="SSF64268">
    <property type="entry name" value="PX domain"/>
    <property type="match status" value="1"/>
</dbReference>
<organism evidence="2 3">
    <name type="scientific">Phytophthora lilii</name>
    <dbReference type="NCBI Taxonomy" id="2077276"/>
    <lineage>
        <taxon>Eukaryota</taxon>
        <taxon>Sar</taxon>
        <taxon>Stramenopiles</taxon>
        <taxon>Oomycota</taxon>
        <taxon>Peronosporomycetes</taxon>
        <taxon>Peronosporales</taxon>
        <taxon>Peronosporaceae</taxon>
        <taxon>Phytophthora</taxon>
    </lineage>
</organism>
<evidence type="ECO:0000313" key="3">
    <source>
        <dbReference type="Proteomes" id="UP001165083"/>
    </source>
</evidence>
<feature type="compositionally biased region" description="Basic and acidic residues" evidence="1">
    <location>
        <begin position="168"/>
        <end position="184"/>
    </location>
</feature>
<feature type="compositionally biased region" description="Low complexity" evidence="1">
    <location>
        <begin position="334"/>
        <end position="344"/>
    </location>
</feature>
<sequence>MREIDARVTGFDYTSFHAYTTEVEVDGCAWTLAIRYNTFYQFYTRLTALEKHFSVDFPPKGGLFFSPPPEERQEQLDDFLLSTLAYFDMRGHPKRMEALLGELLQIPEHLHLKDDEERTASEGSSVAEELLLDTPMPGHDDALDDFLESDDDHDGGKGQDVEVDNQVEVERDDQAEQRAPVKETEETEVAVPGELETKREVAGAELEEKPEATEAQPEEKVEDVEAEPEKPEAAEVEIEEKEELSEPQASPKSDEGAKVTPVQQMPDNDLTGGAVAKDYIAMLRRKTLVDGAIQAAVVSTMKENVEKSKAAKVEKAAEKPEPAKVVKEVEPTETKTPIPEVVTPKQEEQPAAEEETTTAVPVETTTSEPTTVAVSEAPKAVPEEEAVEALEPEGVSSPAESPSEADFEETPVTEAESVLASVSETEAVAECDAPASEDADQEDESSSESEEEEAAPEPSKKEAESENPVVSWFRRMGTFGPSPAEKEEHEALAAKKEQEEQEAAARAEAEAKAEAEAAEAEARAKAEAEAEARAEAAEAELLRAEQEMNQRLQRYRHPVFFQGFNCDVGTSRYSLPQRLSDGIIV</sequence>
<feature type="region of interest" description="Disordered" evidence="1">
    <location>
        <begin position="134"/>
        <end position="272"/>
    </location>
</feature>
<feature type="compositionally biased region" description="Basic and acidic residues" evidence="1">
    <location>
        <begin position="484"/>
        <end position="531"/>
    </location>
</feature>
<proteinExistence type="predicted"/>
<dbReference type="Proteomes" id="UP001165083">
    <property type="component" value="Unassembled WGS sequence"/>
</dbReference>
<feature type="compositionally biased region" description="Basic and acidic residues" evidence="1">
    <location>
        <begin position="304"/>
        <end position="333"/>
    </location>
</feature>
<dbReference type="AlphaFoldDB" id="A0A9W6WFQ8"/>
<feature type="compositionally biased region" description="Basic and acidic residues" evidence="1">
    <location>
        <begin position="195"/>
        <end position="212"/>
    </location>
</feature>
<keyword evidence="3" id="KW-1185">Reference proteome</keyword>
<dbReference type="CDD" id="cd06093">
    <property type="entry name" value="PX_domain"/>
    <property type="match status" value="1"/>
</dbReference>
<accession>A0A9W6WFQ8</accession>
<feature type="compositionally biased region" description="Acidic residues" evidence="1">
    <location>
        <begin position="234"/>
        <end position="245"/>
    </location>
</feature>
<reference evidence="2" key="1">
    <citation type="submission" date="2023-04" db="EMBL/GenBank/DDBJ databases">
        <title>Phytophthora lilii NBRC 32176.</title>
        <authorList>
            <person name="Ichikawa N."/>
            <person name="Sato H."/>
            <person name="Tonouchi N."/>
        </authorList>
    </citation>
    <scope>NUCLEOTIDE SEQUENCE</scope>
    <source>
        <strain evidence="2">NBRC 32176</strain>
    </source>
</reference>
<dbReference type="InterPro" id="IPR036871">
    <property type="entry name" value="PX_dom_sf"/>
</dbReference>
<feature type="compositionally biased region" description="Acidic residues" evidence="1">
    <location>
        <begin position="435"/>
        <end position="455"/>
    </location>
</feature>
<evidence type="ECO:0000256" key="1">
    <source>
        <dbReference type="SAM" id="MobiDB-lite"/>
    </source>
</evidence>
<feature type="compositionally biased region" description="Low complexity" evidence="1">
    <location>
        <begin position="357"/>
        <end position="380"/>
    </location>
</feature>
<dbReference type="EMBL" id="BSXW01000055">
    <property type="protein sequence ID" value="GMF10852.1"/>
    <property type="molecule type" value="Genomic_DNA"/>
</dbReference>
<feature type="compositionally biased region" description="Acidic residues" evidence="1">
    <location>
        <begin position="142"/>
        <end position="153"/>
    </location>
</feature>
<protein>
    <submittedName>
        <fullName evidence="2">Unnamed protein product</fullName>
    </submittedName>
</protein>
<dbReference type="OrthoDB" id="168336at2759"/>